<organism evidence="11 12">
    <name type="scientific">Pyrocoelia pectoralis</name>
    <dbReference type="NCBI Taxonomy" id="417401"/>
    <lineage>
        <taxon>Eukaryota</taxon>
        <taxon>Metazoa</taxon>
        <taxon>Ecdysozoa</taxon>
        <taxon>Arthropoda</taxon>
        <taxon>Hexapoda</taxon>
        <taxon>Insecta</taxon>
        <taxon>Pterygota</taxon>
        <taxon>Neoptera</taxon>
        <taxon>Endopterygota</taxon>
        <taxon>Coleoptera</taxon>
        <taxon>Polyphaga</taxon>
        <taxon>Elateriformia</taxon>
        <taxon>Elateroidea</taxon>
        <taxon>Lampyridae</taxon>
        <taxon>Lampyrinae</taxon>
        <taxon>Pyrocoelia</taxon>
    </lineage>
</organism>
<evidence type="ECO:0000256" key="6">
    <source>
        <dbReference type="ARBA" id="ARBA00022801"/>
    </source>
</evidence>
<comment type="subcellular location">
    <subcellularLocation>
        <location evidence="2">Cell membrane</location>
        <topology evidence="2">Single-pass type II membrane protein</topology>
    </subcellularLocation>
</comment>
<dbReference type="GO" id="GO:0004222">
    <property type="term" value="F:metalloendopeptidase activity"/>
    <property type="evidence" value="ECO:0007669"/>
    <property type="project" value="InterPro"/>
</dbReference>
<evidence type="ECO:0000256" key="7">
    <source>
        <dbReference type="ARBA" id="ARBA00022833"/>
    </source>
</evidence>
<proteinExistence type="inferred from homology"/>
<evidence type="ECO:0000259" key="9">
    <source>
        <dbReference type="Pfam" id="PF01431"/>
    </source>
</evidence>
<dbReference type="Gene3D" id="3.40.390.10">
    <property type="entry name" value="Collagenase (Catalytic Domain)"/>
    <property type="match status" value="1"/>
</dbReference>
<dbReference type="EMBL" id="JAVRBK010000006">
    <property type="protein sequence ID" value="KAK5643041.1"/>
    <property type="molecule type" value="Genomic_DNA"/>
</dbReference>
<evidence type="ECO:0000256" key="8">
    <source>
        <dbReference type="ARBA" id="ARBA00023049"/>
    </source>
</evidence>
<dbReference type="Pfam" id="PF05649">
    <property type="entry name" value="Peptidase_M13_N"/>
    <property type="match status" value="1"/>
</dbReference>
<dbReference type="CDD" id="cd08662">
    <property type="entry name" value="M13"/>
    <property type="match status" value="1"/>
</dbReference>
<gene>
    <name evidence="11" type="ORF">RI129_009208</name>
</gene>
<dbReference type="InterPro" id="IPR008753">
    <property type="entry name" value="Peptidase_M13_N"/>
</dbReference>
<dbReference type="PRINTS" id="PR00786">
    <property type="entry name" value="NEPRILYSIN"/>
</dbReference>
<dbReference type="GO" id="GO:0005886">
    <property type="term" value="C:plasma membrane"/>
    <property type="evidence" value="ECO:0007669"/>
    <property type="project" value="UniProtKB-SubCell"/>
</dbReference>
<dbReference type="InterPro" id="IPR042089">
    <property type="entry name" value="Peptidase_M13_dom_2"/>
</dbReference>
<keyword evidence="7" id="KW-0862">Zinc</keyword>
<comment type="similarity">
    <text evidence="3">Belongs to the peptidase M13 family.</text>
</comment>
<dbReference type="PANTHER" id="PTHR11733">
    <property type="entry name" value="ZINC METALLOPROTEASE FAMILY M13 NEPRILYSIN-RELATED"/>
    <property type="match status" value="1"/>
</dbReference>
<dbReference type="GO" id="GO:0016485">
    <property type="term" value="P:protein processing"/>
    <property type="evidence" value="ECO:0007669"/>
    <property type="project" value="TreeGrafter"/>
</dbReference>
<keyword evidence="5" id="KW-0479">Metal-binding</keyword>
<comment type="cofactor">
    <cofactor evidence="1">
        <name>Zn(2+)</name>
        <dbReference type="ChEBI" id="CHEBI:29105"/>
    </cofactor>
</comment>
<evidence type="ECO:0000313" key="11">
    <source>
        <dbReference type="EMBL" id="KAK5643041.1"/>
    </source>
</evidence>
<protein>
    <submittedName>
        <fullName evidence="11">Uncharacterized protein</fullName>
    </submittedName>
</protein>
<evidence type="ECO:0000256" key="5">
    <source>
        <dbReference type="ARBA" id="ARBA00022723"/>
    </source>
</evidence>
<name>A0AAN7ZLY8_9COLE</name>
<accession>A0AAN7ZLY8</accession>
<dbReference type="PANTHER" id="PTHR11733:SF167">
    <property type="entry name" value="FI17812P1-RELATED"/>
    <property type="match status" value="1"/>
</dbReference>
<sequence>MISAADGTPSYEACGLQRNLTDFRCMNRSVDPCVDFYEFTCGNFKNVNQRPNEVEIWDRFIIKQEELHNEIAEILTANGYSNDPEALRKSRAAYKACMDTTYADKLEYPEVKLMKTLGSWPLISTDKETSRFSWNEVGDVVATYGVPLYFSISVNNNLLNSSQLVIMIGVDSIIDTSIRNLLDYSVDSLSFKPNSEETRSFQTLMSDIAIILRDAIGSHKSGDEILIEIQKVTEFMASLQESDNGANSFQLFTVQELQNWINENTGQQKNLNILGYLRRVFAKSGVNVKLNTVVFVTNISFFRGVLNLINETDDDLLRNFMFTKLFLHTSQDSNKLIRKANERFRLRMGQKNLSRSEYCTRFLLGYPGGVALSMAITYEYRKRNYSTQKFEMVTKIVESLFQSFSKSLNAAGWLDEISRKKASLKLRNMLTIFGYPGFIESHTTVDYYYKNVRICAWDHFGNAQRMRAFGNALSYALLTASKHREIWNRSPLIVGAFYKYQYNRIIFFFNFVYAIEYGTIGSIIGHEMAHGFDNNGHLYDENGSFYPWLTAEARVQFTKRRNCFVSQYGKYYIPEIGEYVDPNKSINENMADTIGLQQSYKAFMLLNHKSSVSDTNMSLEKLFFVAYGTMWCAQETPEYLQKLQNGNYAPNRYRVIGAVSNSEEFAKAFNCPLGSRMNPVNKCMLW</sequence>
<keyword evidence="8" id="KW-0482">Metalloprotease</keyword>
<feature type="domain" description="Peptidase M13 C-terminal" evidence="9">
    <location>
        <begin position="508"/>
        <end position="684"/>
    </location>
</feature>
<dbReference type="GO" id="GO:0046872">
    <property type="term" value="F:metal ion binding"/>
    <property type="evidence" value="ECO:0007669"/>
    <property type="project" value="UniProtKB-KW"/>
</dbReference>
<dbReference type="Gene3D" id="1.10.1380.10">
    <property type="entry name" value="Neutral endopeptidase , domain2"/>
    <property type="match status" value="1"/>
</dbReference>
<evidence type="ECO:0000256" key="1">
    <source>
        <dbReference type="ARBA" id="ARBA00001947"/>
    </source>
</evidence>
<reference evidence="11 12" key="1">
    <citation type="journal article" date="2024" name="Insects">
        <title>An Improved Chromosome-Level Genome Assembly of the Firefly Pyrocoelia pectoralis.</title>
        <authorList>
            <person name="Fu X."/>
            <person name="Meyer-Rochow V.B."/>
            <person name="Ballantyne L."/>
            <person name="Zhu X."/>
        </authorList>
    </citation>
    <scope>NUCLEOTIDE SEQUENCE [LARGE SCALE GENOMIC DNA]</scope>
    <source>
        <strain evidence="11">XCY_ONT2</strain>
    </source>
</reference>
<dbReference type="Proteomes" id="UP001329430">
    <property type="component" value="Chromosome 6"/>
</dbReference>
<dbReference type="InterPro" id="IPR018497">
    <property type="entry name" value="Peptidase_M13_C"/>
</dbReference>
<dbReference type="InterPro" id="IPR024079">
    <property type="entry name" value="MetalloPept_cat_dom_sf"/>
</dbReference>
<comment type="caution">
    <text evidence="11">The sequence shown here is derived from an EMBL/GenBank/DDBJ whole genome shotgun (WGS) entry which is preliminary data.</text>
</comment>
<dbReference type="AlphaFoldDB" id="A0AAN7ZLY8"/>
<evidence type="ECO:0000256" key="3">
    <source>
        <dbReference type="ARBA" id="ARBA00007357"/>
    </source>
</evidence>
<dbReference type="Pfam" id="PF01431">
    <property type="entry name" value="Peptidase_M13"/>
    <property type="match status" value="1"/>
</dbReference>
<evidence type="ECO:0000256" key="2">
    <source>
        <dbReference type="ARBA" id="ARBA00004401"/>
    </source>
</evidence>
<keyword evidence="4" id="KW-0645">Protease</keyword>
<feature type="domain" description="Peptidase M13 N-terminal" evidence="10">
    <location>
        <begin position="32"/>
        <end position="436"/>
    </location>
</feature>
<keyword evidence="12" id="KW-1185">Reference proteome</keyword>
<dbReference type="PROSITE" id="PS51885">
    <property type="entry name" value="NEPRILYSIN"/>
    <property type="match status" value="1"/>
</dbReference>
<evidence type="ECO:0000259" key="10">
    <source>
        <dbReference type="Pfam" id="PF05649"/>
    </source>
</evidence>
<dbReference type="InterPro" id="IPR000718">
    <property type="entry name" value="Peptidase_M13"/>
</dbReference>
<keyword evidence="6" id="KW-0378">Hydrolase</keyword>
<dbReference type="SUPFAM" id="SSF55486">
    <property type="entry name" value="Metalloproteases ('zincins'), catalytic domain"/>
    <property type="match status" value="1"/>
</dbReference>
<evidence type="ECO:0000313" key="12">
    <source>
        <dbReference type="Proteomes" id="UP001329430"/>
    </source>
</evidence>
<evidence type="ECO:0000256" key="4">
    <source>
        <dbReference type="ARBA" id="ARBA00022670"/>
    </source>
</evidence>